<evidence type="ECO:0000256" key="2">
    <source>
        <dbReference type="ARBA" id="ARBA00022617"/>
    </source>
</evidence>
<dbReference type="GO" id="GO:0046872">
    <property type="term" value="F:metal ion binding"/>
    <property type="evidence" value="ECO:0007669"/>
    <property type="project" value="UniProtKB-KW"/>
</dbReference>
<dbReference type="PANTHER" id="PTHR11961">
    <property type="entry name" value="CYTOCHROME C"/>
    <property type="match status" value="1"/>
</dbReference>
<dbReference type="EMBL" id="FPCH01000004">
    <property type="protein sequence ID" value="SFV38830.1"/>
    <property type="molecule type" value="Genomic_DNA"/>
</dbReference>
<dbReference type="PROSITE" id="PS51007">
    <property type="entry name" value="CYTC"/>
    <property type="match status" value="1"/>
</dbReference>
<dbReference type="Gene3D" id="1.10.760.10">
    <property type="entry name" value="Cytochrome c-like domain"/>
    <property type="match status" value="1"/>
</dbReference>
<dbReference type="PRINTS" id="PR00604">
    <property type="entry name" value="CYTCHRMECIAB"/>
</dbReference>
<dbReference type="InterPro" id="IPR036909">
    <property type="entry name" value="Cyt_c-like_dom_sf"/>
</dbReference>
<keyword evidence="3 6" id="KW-0479">Metal-binding</keyword>
<evidence type="ECO:0000256" key="4">
    <source>
        <dbReference type="ARBA" id="ARBA00022982"/>
    </source>
</evidence>
<dbReference type="RefSeq" id="WP_092869473.1">
    <property type="nucleotide sequence ID" value="NZ_FPCH01000004.1"/>
</dbReference>
<feature type="signal peptide" evidence="7">
    <location>
        <begin position="1"/>
        <end position="20"/>
    </location>
</feature>
<keyword evidence="2 6" id="KW-0349">Heme</keyword>
<dbReference type="GO" id="GO:0009055">
    <property type="term" value="F:electron transfer activity"/>
    <property type="evidence" value="ECO:0007669"/>
    <property type="project" value="InterPro"/>
</dbReference>
<dbReference type="Pfam" id="PF00034">
    <property type="entry name" value="Cytochrom_C"/>
    <property type="match status" value="1"/>
</dbReference>
<dbReference type="OrthoDB" id="9805828at2"/>
<keyword evidence="5 6" id="KW-0408">Iron</keyword>
<dbReference type="SUPFAM" id="SSF46626">
    <property type="entry name" value="Cytochrome c"/>
    <property type="match status" value="1"/>
</dbReference>
<dbReference type="InterPro" id="IPR009056">
    <property type="entry name" value="Cyt_c-like_dom"/>
</dbReference>
<protein>
    <submittedName>
        <fullName evidence="9">Cytochrome c</fullName>
    </submittedName>
</protein>
<evidence type="ECO:0000256" key="6">
    <source>
        <dbReference type="PROSITE-ProRule" id="PRU00433"/>
    </source>
</evidence>
<dbReference type="AlphaFoldDB" id="A0A1I7NVY4"/>
<dbReference type="GO" id="GO:0020037">
    <property type="term" value="F:heme binding"/>
    <property type="evidence" value="ECO:0007669"/>
    <property type="project" value="InterPro"/>
</dbReference>
<keyword evidence="10" id="KW-1185">Reference proteome</keyword>
<sequence length="118" mass="12638">MRKWVLAIAMIAAVPTAAMSADADAGKTVFNKCKACHQVGKNGVGPHLDGVFGRVAGSLPDYNYSDALKKSGITWDEASLDKWLQGPAKDVPGTKMIFAGLKDEGDRANLIEYLKTLK</sequence>
<dbReference type="Proteomes" id="UP000199423">
    <property type="component" value="Unassembled WGS sequence"/>
</dbReference>
<dbReference type="STRING" id="51670.SAMN04488557_3871"/>
<evidence type="ECO:0000313" key="9">
    <source>
        <dbReference type="EMBL" id="SFV38830.1"/>
    </source>
</evidence>
<dbReference type="InterPro" id="IPR002327">
    <property type="entry name" value="Cyt_c_1A/1B"/>
</dbReference>
<keyword evidence="4" id="KW-0249">Electron transport</keyword>
<organism evidence="9 10">
    <name type="scientific">Hyphomicrobium facile</name>
    <dbReference type="NCBI Taxonomy" id="51670"/>
    <lineage>
        <taxon>Bacteria</taxon>
        <taxon>Pseudomonadati</taxon>
        <taxon>Pseudomonadota</taxon>
        <taxon>Alphaproteobacteria</taxon>
        <taxon>Hyphomicrobiales</taxon>
        <taxon>Hyphomicrobiaceae</taxon>
        <taxon>Hyphomicrobium</taxon>
    </lineage>
</organism>
<name>A0A1I7NVY4_9HYPH</name>
<evidence type="ECO:0000256" key="7">
    <source>
        <dbReference type="SAM" id="SignalP"/>
    </source>
</evidence>
<reference evidence="10" key="1">
    <citation type="submission" date="2016-10" db="EMBL/GenBank/DDBJ databases">
        <authorList>
            <person name="Varghese N."/>
            <person name="Submissions S."/>
        </authorList>
    </citation>
    <scope>NUCLEOTIDE SEQUENCE [LARGE SCALE GENOMIC DNA]</scope>
    <source>
        <strain evidence="10">DSM 1565</strain>
    </source>
</reference>
<feature type="chain" id="PRO_5011717338" evidence="7">
    <location>
        <begin position="21"/>
        <end position="118"/>
    </location>
</feature>
<accession>A0A1I7NVY4</accession>
<evidence type="ECO:0000256" key="3">
    <source>
        <dbReference type="ARBA" id="ARBA00022723"/>
    </source>
</evidence>
<evidence type="ECO:0000259" key="8">
    <source>
        <dbReference type="PROSITE" id="PS51007"/>
    </source>
</evidence>
<gene>
    <name evidence="9" type="ORF">SAMN04488557_3871</name>
</gene>
<evidence type="ECO:0000256" key="1">
    <source>
        <dbReference type="ARBA" id="ARBA00022448"/>
    </source>
</evidence>
<proteinExistence type="predicted"/>
<evidence type="ECO:0000313" key="10">
    <source>
        <dbReference type="Proteomes" id="UP000199423"/>
    </source>
</evidence>
<keyword evidence="1" id="KW-0813">Transport</keyword>
<keyword evidence="7" id="KW-0732">Signal</keyword>
<feature type="domain" description="Cytochrome c" evidence="8">
    <location>
        <begin position="21"/>
        <end position="118"/>
    </location>
</feature>
<evidence type="ECO:0000256" key="5">
    <source>
        <dbReference type="ARBA" id="ARBA00023004"/>
    </source>
</evidence>